<dbReference type="EMBL" id="MEVK01000016">
    <property type="protein sequence ID" value="OGC59429.1"/>
    <property type="molecule type" value="Genomic_DNA"/>
</dbReference>
<dbReference type="Proteomes" id="UP000178964">
    <property type="component" value="Unassembled WGS sequence"/>
</dbReference>
<accession>A0A1F4VQL2</accession>
<name>A0A1F4VQL2_UNCKA</name>
<proteinExistence type="predicted"/>
<dbReference type="STRING" id="1802627.A3A70_01505"/>
<evidence type="ECO:0000313" key="2">
    <source>
        <dbReference type="EMBL" id="OGC59429.1"/>
    </source>
</evidence>
<feature type="transmembrane region" description="Helical" evidence="1">
    <location>
        <begin position="138"/>
        <end position="159"/>
    </location>
</feature>
<keyword evidence="1" id="KW-0812">Transmembrane</keyword>
<comment type="caution">
    <text evidence="2">The sequence shown here is derived from an EMBL/GenBank/DDBJ whole genome shotgun (WGS) entry which is preliminary data.</text>
</comment>
<reference evidence="2 3" key="1">
    <citation type="journal article" date="2016" name="Nat. Commun.">
        <title>Thousands of microbial genomes shed light on interconnected biogeochemical processes in an aquifer system.</title>
        <authorList>
            <person name="Anantharaman K."/>
            <person name="Brown C.T."/>
            <person name="Hug L.A."/>
            <person name="Sharon I."/>
            <person name="Castelle C.J."/>
            <person name="Probst A.J."/>
            <person name="Thomas B.C."/>
            <person name="Singh A."/>
            <person name="Wilkins M.J."/>
            <person name="Karaoz U."/>
            <person name="Brodie E.L."/>
            <person name="Williams K.H."/>
            <person name="Hubbard S.S."/>
            <person name="Banfield J.F."/>
        </authorList>
    </citation>
    <scope>NUCLEOTIDE SEQUENCE [LARGE SCALE GENOMIC DNA]</scope>
</reference>
<organism evidence="2 3">
    <name type="scientific">candidate division WWE3 bacterium RIFCSPLOWO2_01_FULL_42_11</name>
    <dbReference type="NCBI Taxonomy" id="1802627"/>
    <lineage>
        <taxon>Bacteria</taxon>
        <taxon>Katanobacteria</taxon>
    </lineage>
</organism>
<evidence type="ECO:0000256" key="1">
    <source>
        <dbReference type="SAM" id="Phobius"/>
    </source>
</evidence>
<feature type="transmembrane region" description="Helical" evidence="1">
    <location>
        <begin position="12"/>
        <end position="37"/>
    </location>
</feature>
<keyword evidence="1" id="KW-0472">Membrane</keyword>
<feature type="transmembrane region" description="Helical" evidence="1">
    <location>
        <begin position="115"/>
        <end position="132"/>
    </location>
</feature>
<keyword evidence="1" id="KW-1133">Transmembrane helix</keyword>
<evidence type="ECO:0000313" key="3">
    <source>
        <dbReference type="Proteomes" id="UP000178964"/>
    </source>
</evidence>
<protein>
    <submittedName>
        <fullName evidence="2">Uncharacterized protein</fullName>
    </submittedName>
</protein>
<feature type="transmembrane region" description="Helical" evidence="1">
    <location>
        <begin position="57"/>
        <end position="78"/>
    </location>
</feature>
<sequence length="180" mass="20265">MSSPTLLRLIDEAILPSIILLVAKFIGLVFIGAYLQLSIVGIFSKSVVLTTEQYLTLNSYASFIMVMVYFLAFAFILLRGFKLHESHISPKAMHLMVSQGLLEMVVSSLKLFHQYIIWGLFSLLTAATLWVYAYNGLIFSWVAGTAVLGSVIFQWLIVLDIEHELRLSEIDSGHHLEILE</sequence>
<gene>
    <name evidence="2" type="ORF">A3A70_01505</name>
</gene>
<dbReference type="AlphaFoldDB" id="A0A1F4VQL2"/>